<keyword evidence="5" id="KW-1185">Reference proteome</keyword>
<proteinExistence type="predicted"/>
<dbReference type="OrthoDB" id="3268555at2"/>
<keyword evidence="2 4" id="KW-0808">Transferase</keyword>
<keyword evidence="1" id="KW-0328">Glycosyltransferase</keyword>
<dbReference type="Gene3D" id="3.40.50.2000">
    <property type="entry name" value="Glycogen Phosphorylase B"/>
    <property type="match status" value="1"/>
</dbReference>
<evidence type="ECO:0000313" key="4">
    <source>
        <dbReference type="EMBL" id="RFU38981.1"/>
    </source>
</evidence>
<organism evidence="4 5">
    <name type="scientific">Actinomadura logoneensis</name>
    <dbReference type="NCBI Taxonomy" id="2293572"/>
    <lineage>
        <taxon>Bacteria</taxon>
        <taxon>Bacillati</taxon>
        <taxon>Actinomycetota</taxon>
        <taxon>Actinomycetes</taxon>
        <taxon>Streptosporangiales</taxon>
        <taxon>Thermomonosporaceae</taxon>
        <taxon>Actinomadura</taxon>
    </lineage>
</organism>
<dbReference type="Pfam" id="PF13579">
    <property type="entry name" value="Glyco_trans_4_4"/>
    <property type="match status" value="1"/>
</dbReference>
<evidence type="ECO:0000259" key="3">
    <source>
        <dbReference type="Pfam" id="PF13579"/>
    </source>
</evidence>
<dbReference type="EMBL" id="QURH01000625">
    <property type="protein sequence ID" value="RFU38981.1"/>
    <property type="molecule type" value="Genomic_DNA"/>
</dbReference>
<dbReference type="InterPro" id="IPR028098">
    <property type="entry name" value="Glyco_trans_4-like_N"/>
</dbReference>
<name>A0A372JG53_9ACTN</name>
<dbReference type="GO" id="GO:0016757">
    <property type="term" value="F:glycosyltransferase activity"/>
    <property type="evidence" value="ECO:0007669"/>
    <property type="project" value="UniProtKB-KW"/>
</dbReference>
<dbReference type="Proteomes" id="UP000261811">
    <property type="component" value="Unassembled WGS sequence"/>
</dbReference>
<dbReference type="SUPFAM" id="SSF53756">
    <property type="entry name" value="UDP-Glycosyltransferase/glycogen phosphorylase"/>
    <property type="match status" value="1"/>
</dbReference>
<feature type="non-terminal residue" evidence="4">
    <location>
        <position position="102"/>
    </location>
</feature>
<feature type="domain" description="Glycosyltransferase subfamily 4-like N-terminal" evidence="3">
    <location>
        <begin position="22"/>
        <end position="102"/>
    </location>
</feature>
<sequence length="102" mass="10483">MGAERDGLAGTRVALVLGTSAGGVGRHVRSVAAGLVERGARVAVFGPAATEELFGFTGAGARFAELDLADRPRPVSDARAVARLRRLVRDADVVHAHGLRAG</sequence>
<evidence type="ECO:0000313" key="5">
    <source>
        <dbReference type="Proteomes" id="UP000261811"/>
    </source>
</evidence>
<comment type="caution">
    <text evidence="4">The sequence shown here is derived from an EMBL/GenBank/DDBJ whole genome shotgun (WGS) entry which is preliminary data.</text>
</comment>
<reference evidence="4 5" key="1">
    <citation type="submission" date="2018-08" db="EMBL/GenBank/DDBJ databases">
        <title>Actinomadura jelena sp. nov., a novel Actinomycete isolated from soil in Chad.</title>
        <authorList>
            <person name="Shi L."/>
        </authorList>
    </citation>
    <scope>NUCLEOTIDE SEQUENCE [LARGE SCALE GENOMIC DNA]</scope>
    <source>
        <strain evidence="4 5">NEAU-G17</strain>
    </source>
</reference>
<gene>
    <name evidence="4" type="ORF">DZF91_24820</name>
</gene>
<dbReference type="RefSeq" id="WP_147341360.1">
    <property type="nucleotide sequence ID" value="NZ_QURH01000625.1"/>
</dbReference>
<dbReference type="AlphaFoldDB" id="A0A372JG53"/>
<accession>A0A372JG53</accession>
<protein>
    <submittedName>
        <fullName evidence="4">Glycosyltransferase family 1 protein</fullName>
    </submittedName>
</protein>
<evidence type="ECO:0000256" key="2">
    <source>
        <dbReference type="ARBA" id="ARBA00022679"/>
    </source>
</evidence>
<evidence type="ECO:0000256" key="1">
    <source>
        <dbReference type="ARBA" id="ARBA00022676"/>
    </source>
</evidence>